<evidence type="ECO:0000313" key="3">
    <source>
        <dbReference type="EMBL" id="PDX77009.1"/>
    </source>
</evidence>
<organism evidence="2 4">
    <name type="scientific">Faecalibacterium prausnitzii</name>
    <dbReference type="NCBI Taxonomy" id="853"/>
    <lineage>
        <taxon>Bacteria</taxon>
        <taxon>Bacillati</taxon>
        <taxon>Bacillota</taxon>
        <taxon>Clostridia</taxon>
        <taxon>Eubacteriales</taxon>
        <taxon>Oscillospiraceae</taxon>
        <taxon>Faecalibacterium</taxon>
    </lineage>
</organism>
<reference evidence="2" key="2">
    <citation type="submission" date="2017-07" db="EMBL/GenBank/DDBJ databases">
        <authorList>
            <person name="Sun Z.S."/>
            <person name="Albrecht U."/>
            <person name="Echele G."/>
            <person name="Lee C.C."/>
        </authorList>
    </citation>
    <scope>NUCLEOTIDE SEQUENCE</scope>
    <source>
        <strain evidence="2">CNCM I 4546</strain>
        <strain evidence="3">CNCM I 4573</strain>
    </source>
</reference>
<evidence type="ECO:0000313" key="2">
    <source>
        <dbReference type="EMBL" id="PDX73385.1"/>
    </source>
</evidence>
<keyword evidence="1" id="KW-1133">Transmembrane helix</keyword>
<comment type="caution">
    <text evidence="2">The sequence shown here is derived from an EMBL/GenBank/DDBJ whole genome shotgun (WGS) entry which is preliminary data.</text>
</comment>
<accession>A0A2A7A2K4</accession>
<keyword evidence="1" id="KW-0472">Membrane</keyword>
<dbReference type="InterPro" id="IPR049458">
    <property type="entry name" value="EpsG-like"/>
</dbReference>
<dbReference type="RefSeq" id="WP_097782712.1">
    <property type="nucleotide sequence ID" value="NZ_NMTV01000025.1"/>
</dbReference>
<protein>
    <recommendedName>
        <fullName evidence="6">EpsG family protein</fullName>
    </recommendedName>
</protein>
<evidence type="ECO:0008006" key="6">
    <source>
        <dbReference type="Google" id="ProtNLM"/>
    </source>
</evidence>
<feature type="transmembrane region" description="Helical" evidence="1">
    <location>
        <begin position="6"/>
        <end position="24"/>
    </location>
</feature>
<name>A0A2A7A2K4_9FIRM</name>
<evidence type="ECO:0000256" key="1">
    <source>
        <dbReference type="SAM" id="Phobius"/>
    </source>
</evidence>
<sequence>MDIYFALIGMVLILPVACCGIRNLEKRKNAILIISILCLFLLTALKAPSVGKDIAGYKRVYDSMKYQTWDNYDTTWMEWGYEFLMMAFTHIFKASFQTFMVCVYGFVYYSYYRFIKRYSQDYTTSVILYICFTFLTFDMSAVRTVIGVAICLYAIPYAEKPGIKNFLKFFLIVIIAAQIHKSAYIFVAAYFIIKIHFSVKSSVFYIGGSMALLLLKSQFYGFINTYLKSVQESRTSLGGNLLIYIMSVVLTIYVWIYYKKTHKSYSEMTEDDSRSSAMATDFSDSGLAMRMIYVGIVLQLFGAGTVLTRMAQYFQVFILILIPNNIMRLDQKSRMMVRMILYSLAIVYFIKFTLIPDPLDIVPYKLFWKV</sequence>
<reference evidence="4 5" key="1">
    <citation type="journal article" date="2017" name="Front. Microbiol.">
        <title>New Insights into the Diversity of the Genus Faecalibacterium.</title>
        <authorList>
            <person name="Benevides L."/>
            <person name="Burman S."/>
            <person name="Martin R."/>
            <person name="Robert V."/>
            <person name="Thomas M."/>
            <person name="Miquel S."/>
            <person name="Chain F."/>
            <person name="Sokol H."/>
            <person name="Bermudez-Humaran L.G."/>
            <person name="Morrison M."/>
            <person name="Langella P."/>
            <person name="Azevedo V.A."/>
            <person name="Chatel J.M."/>
            <person name="Soares S."/>
        </authorList>
    </citation>
    <scope>NUCLEOTIDE SEQUENCE [LARGE SCALE GENOMIC DNA]</scope>
    <source>
        <strain evidence="2 4">CNCM I 4546</strain>
        <strain evidence="3 5">CNCM I 4573</strain>
    </source>
</reference>
<dbReference type="EMBL" id="NMTW01000007">
    <property type="protein sequence ID" value="PDX77009.1"/>
    <property type="molecule type" value="Genomic_DNA"/>
</dbReference>
<feature type="transmembrane region" description="Helical" evidence="1">
    <location>
        <begin position="287"/>
        <end position="304"/>
    </location>
</feature>
<feature type="transmembrane region" description="Helical" evidence="1">
    <location>
        <begin position="126"/>
        <end position="155"/>
    </location>
</feature>
<feature type="transmembrane region" description="Helical" evidence="1">
    <location>
        <begin position="241"/>
        <end position="258"/>
    </location>
</feature>
<dbReference type="Proteomes" id="UP000220157">
    <property type="component" value="Unassembled WGS sequence"/>
</dbReference>
<evidence type="ECO:0000313" key="5">
    <source>
        <dbReference type="Proteomes" id="UP000220157"/>
    </source>
</evidence>
<proteinExistence type="predicted"/>
<dbReference type="AlphaFoldDB" id="A0A2A7A2K4"/>
<feature type="transmembrane region" description="Helical" evidence="1">
    <location>
        <begin position="167"/>
        <end position="191"/>
    </location>
</feature>
<feature type="transmembrane region" description="Helical" evidence="1">
    <location>
        <begin position="94"/>
        <end position="114"/>
    </location>
</feature>
<dbReference type="EMBL" id="NMTV01000025">
    <property type="protein sequence ID" value="PDX73385.1"/>
    <property type="molecule type" value="Genomic_DNA"/>
</dbReference>
<dbReference type="Pfam" id="PF14897">
    <property type="entry name" value="EpsG"/>
    <property type="match status" value="1"/>
</dbReference>
<keyword evidence="1" id="KW-0812">Transmembrane</keyword>
<feature type="transmembrane region" description="Helical" evidence="1">
    <location>
        <begin position="339"/>
        <end position="356"/>
    </location>
</feature>
<feature type="transmembrane region" description="Helical" evidence="1">
    <location>
        <begin position="31"/>
        <end position="49"/>
    </location>
</feature>
<evidence type="ECO:0000313" key="4">
    <source>
        <dbReference type="Proteomes" id="UP000219901"/>
    </source>
</evidence>
<feature type="transmembrane region" description="Helical" evidence="1">
    <location>
        <begin position="203"/>
        <end position="221"/>
    </location>
</feature>
<dbReference type="Proteomes" id="UP000219901">
    <property type="component" value="Unassembled WGS sequence"/>
</dbReference>
<gene>
    <name evidence="2" type="ORF">CGS55_03760</name>
    <name evidence="3" type="ORF">CGS56_01040</name>
</gene>